<evidence type="ECO:0000313" key="4">
    <source>
        <dbReference type="Proteomes" id="UP000483004"/>
    </source>
</evidence>
<gene>
    <name evidence="3" type="ORF">F9B16_24365</name>
</gene>
<dbReference type="InterPro" id="IPR027417">
    <property type="entry name" value="P-loop_NTPase"/>
</dbReference>
<feature type="domain" description="CobQ/CobB/MinD/ParA nucleotide binding" evidence="2">
    <location>
        <begin position="49"/>
        <end position="214"/>
    </location>
</feature>
<feature type="region of interest" description="Disordered" evidence="1">
    <location>
        <begin position="1"/>
        <end position="38"/>
    </location>
</feature>
<dbReference type="OrthoDB" id="3475798at2"/>
<protein>
    <submittedName>
        <fullName evidence="3">ParA family protein</fullName>
    </submittedName>
</protein>
<dbReference type="InterPro" id="IPR002586">
    <property type="entry name" value="CobQ/CobB/MinD/ParA_Nub-bd_dom"/>
</dbReference>
<dbReference type="RefSeq" id="WP_151542444.1">
    <property type="nucleotide sequence ID" value="NZ_WBMR01000076.1"/>
</dbReference>
<dbReference type="PANTHER" id="PTHR13696">
    <property type="entry name" value="P-LOOP CONTAINING NUCLEOSIDE TRIPHOSPHATE HYDROLASE"/>
    <property type="match status" value="1"/>
</dbReference>
<evidence type="ECO:0000313" key="3">
    <source>
        <dbReference type="EMBL" id="KAB2376973.1"/>
    </source>
</evidence>
<dbReference type="Pfam" id="PF01656">
    <property type="entry name" value="CbiA"/>
    <property type="match status" value="1"/>
</dbReference>
<comment type="caution">
    <text evidence="3">The sequence shown here is derived from an EMBL/GenBank/DDBJ whole genome shotgun (WGS) entry which is preliminary data.</text>
</comment>
<keyword evidence="4" id="KW-1185">Reference proteome</keyword>
<dbReference type="CDD" id="cd02042">
    <property type="entry name" value="ParAB_family"/>
    <property type="match status" value="1"/>
</dbReference>
<dbReference type="Gene3D" id="3.40.50.300">
    <property type="entry name" value="P-loop containing nucleotide triphosphate hydrolases"/>
    <property type="match status" value="1"/>
</dbReference>
<proteinExistence type="predicted"/>
<name>A0A6L3VPD4_9ACTN</name>
<dbReference type="Proteomes" id="UP000483004">
    <property type="component" value="Unassembled WGS sequence"/>
</dbReference>
<reference evidence="3 4" key="1">
    <citation type="submission" date="2019-09" db="EMBL/GenBank/DDBJ databases">
        <title>Actinomadura physcomitrii sp. nov., a novel actinomycete isolated from moss [Physcomitrium sphaericum (Ludw) Fuernr].</title>
        <authorList>
            <person name="Liu C."/>
            <person name="Zhuang X."/>
        </authorList>
    </citation>
    <scope>NUCLEOTIDE SEQUENCE [LARGE SCALE GENOMIC DNA]</scope>
    <source>
        <strain evidence="3 4">CYP1-1B</strain>
    </source>
</reference>
<evidence type="ECO:0000259" key="2">
    <source>
        <dbReference type="Pfam" id="PF01656"/>
    </source>
</evidence>
<dbReference type="PANTHER" id="PTHR13696:SF99">
    <property type="entry name" value="COBYRINIC ACID AC-DIAMIDE SYNTHASE"/>
    <property type="match status" value="1"/>
</dbReference>
<dbReference type="SUPFAM" id="SSF52540">
    <property type="entry name" value="P-loop containing nucleoside triphosphate hydrolases"/>
    <property type="match status" value="1"/>
</dbReference>
<dbReference type="EMBL" id="WBMR01000076">
    <property type="protein sequence ID" value="KAB2376973.1"/>
    <property type="molecule type" value="Genomic_DNA"/>
</dbReference>
<dbReference type="AlphaFoldDB" id="A0A6L3VPD4"/>
<sequence length="262" mass="28350">MSTDVTAAPADAEGADDRTTASGAGEPPMTQTAPPTGTRALKLPPVLVVAIGNLKGGVGKTTSAFFLAVYFAVVHGKRVLVIDADPLSQSGYSWYRKLRKRGLKWPFDLESFPSKHVDDFIEDKIESAQWDVIIVDTGGESPEILKAAVRCSHELLMVGAPNDAEMERIPSTFEAAAEATAGSARAINVRVLLTKIPTVRNSTEEKKSRKDLAEADYEVLTNGAHNWQWYREAVGSTNPIDDLAEYRAIGDEVVAEYMVDAA</sequence>
<organism evidence="3 4">
    <name type="scientific">Actinomadura montaniterrae</name>
    <dbReference type="NCBI Taxonomy" id="1803903"/>
    <lineage>
        <taxon>Bacteria</taxon>
        <taxon>Bacillati</taxon>
        <taxon>Actinomycetota</taxon>
        <taxon>Actinomycetes</taxon>
        <taxon>Streptosporangiales</taxon>
        <taxon>Thermomonosporaceae</taxon>
        <taxon>Actinomadura</taxon>
    </lineage>
</organism>
<evidence type="ECO:0000256" key="1">
    <source>
        <dbReference type="SAM" id="MobiDB-lite"/>
    </source>
</evidence>
<accession>A0A6L3VPD4</accession>
<dbReference type="InterPro" id="IPR050678">
    <property type="entry name" value="DNA_Partitioning_ATPase"/>
</dbReference>